<dbReference type="SMART" id="SM00487">
    <property type="entry name" value="DEXDc"/>
    <property type="match status" value="1"/>
</dbReference>
<dbReference type="PROSITE" id="PS51194">
    <property type="entry name" value="HELICASE_CTER"/>
    <property type="match status" value="1"/>
</dbReference>
<dbReference type="EC" id="3.6.4.13" evidence="1"/>
<feature type="compositionally biased region" description="Basic and acidic residues" evidence="14">
    <location>
        <begin position="120"/>
        <end position="135"/>
    </location>
</feature>
<organism evidence="18 19">
    <name type="scientific">Trypanosoma conorhini</name>
    <dbReference type="NCBI Taxonomy" id="83891"/>
    <lineage>
        <taxon>Eukaryota</taxon>
        <taxon>Discoba</taxon>
        <taxon>Euglenozoa</taxon>
        <taxon>Kinetoplastea</taxon>
        <taxon>Metakinetoplastina</taxon>
        <taxon>Trypanosomatida</taxon>
        <taxon>Trypanosomatidae</taxon>
        <taxon>Trypanosoma</taxon>
    </lineage>
</organism>
<evidence type="ECO:0000256" key="6">
    <source>
        <dbReference type="ARBA" id="ARBA00022840"/>
    </source>
</evidence>
<proteinExistence type="inferred from homology"/>
<evidence type="ECO:0000256" key="5">
    <source>
        <dbReference type="ARBA" id="ARBA00022806"/>
    </source>
</evidence>
<dbReference type="FunFam" id="3.40.50.300:FF:006127">
    <property type="entry name" value="ATP-dependent DEAD/H RNA helicase, putative"/>
    <property type="match status" value="1"/>
</dbReference>
<evidence type="ECO:0000256" key="4">
    <source>
        <dbReference type="ARBA" id="ARBA00022801"/>
    </source>
</evidence>
<dbReference type="GO" id="GO:0016787">
    <property type="term" value="F:hydrolase activity"/>
    <property type="evidence" value="ECO:0007669"/>
    <property type="project" value="UniProtKB-KW"/>
</dbReference>
<dbReference type="InterPro" id="IPR001650">
    <property type="entry name" value="Helicase_C-like"/>
</dbReference>
<dbReference type="PROSITE" id="PS00039">
    <property type="entry name" value="DEAD_ATP_HELICASE"/>
    <property type="match status" value="1"/>
</dbReference>
<dbReference type="PANTHER" id="PTHR47958">
    <property type="entry name" value="ATP-DEPENDENT RNA HELICASE DBP3"/>
    <property type="match status" value="1"/>
</dbReference>
<dbReference type="SUPFAM" id="SSF52540">
    <property type="entry name" value="P-loop containing nucleoside triphosphate hydrolases"/>
    <property type="match status" value="2"/>
</dbReference>
<feature type="compositionally biased region" description="Acidic residues" evidence="14">
    <location>
        <begin position="94"/>
        <end position="104"/>
    </location>
</feature>
<dbReference type="PROSITE" id="PS51192">
    <property type="entry name" value="HELICASE_ATP_BIND_1"/>
    <property type="match status" value="1"/>
</dbReference>
<dbReference type="CDD" id="cd18787">
    <property type="entry name" value="SF2_C_DEAD"/>
    <property type="match status" value="1"/>
</dbReference>
<feature type="short sequence motif" description="Q motif" evidence="13">
    <location>
        <begin position="311"/>
        <end position="339"/>
    </location>
</feature>
<dbReference type="InterPro" id="IPR000629">
    <property type="entry name" value="RNA-helicase_DEAD-box_CS"/>
</dbReference>
<feature type="region of interest" description="Disordered" evidence="14">
    <location>
        <begin position="78"/>
        <end position="166"/>
    </location>
</feature>
<dbReference type="Gene3D" id="3.40.50.300">
    <property type="entry name" value="P-loop containing nucleotide triphosphate hydrolases"/>
    <property type="match status" value="2"/>
</dbReference>
<keyword evidence="2" id="KW-0396">Initiation factor</keyword>
<evidence type="ECO:0000256" key="8">
    <source>
        <dbReference type="ARBA" id="ARBA00024352"/>
    </source>
</evidence>
<keyword evidence="4 18" id="KW-0378">Hydrolase</keyword>
<evidence type="ECO:0000259" key="17">
    <source>
        <dbReference type="PROSITE" id="PS51195"/>
    </source>
</evidence>
<feature type="compositionally biased region" description="Low complexity" evidence="14">
    <location>
        <begin position="9"/>
        <end position="25"/>
    </location>
</feature>
<gene>
    <name evidence="18" type="ORF">Tco025E_08290</name>
</gene>
<keyword evidence="7" id="KW-0648">Protein biosynthesis</keyword>
<comment type="caution">
    <text evidence="18">The sequence shown here is derived from an EMBL/GenBank/DDBJ whole genome shotgun (WGS) entry which is preliminary data.</text>
</comment>
<dbReference type="InterPro" id="IPR011545">
    <property type="entry name" value="DEAD/DEAH_box_helicase_dom"/>
</dbReference>
<keyword evidence="6" id="KW-0067">ATP-binding</keyword>
<evidence type="ECO:0000256" key="2">
    <source>
        <dbReference type="ARBA" id="ARBA00022540"/>
    </source>
</evidence>
<evidence type="ECO:0000256" key="7">
    <source>
        <dbReference type="ARBA" id="ARBA00022917"/>
    </source>
</evidence>
<feature type="region of interest" description="Disordered" evidence="14">
    <location>
        <begin position="1"/>
        <end position="63"/>
    </location>
</feature>
<sequence>MRKRERESSGGSTSSSDSLFSSSGGYRKGTGGKEKHVSLKKKGSGSNNNGGNDATPKPAAATWEQLLAERKALLETREKELSLLEQQRAGTDSSSDDDDSEYDSGEGARDNDRGNAQALKDQHKYHTERTLRVDENVVFTDEDDSNDRFGGTASTSSESEVGASDNDGDIAEFRERLLAHVQVTSAARRVDSAGSTASDAAPAHALQHLKEELMKPVMPTALTVVSATDESHDLITELVSAKLPPPPPEDAKRLRKLQYVDHSMVQYPHLRKEFYVAPPDVKNLGAEELKRLLKELDGAKVRGRDPPRPMRTWNGSGLPDSVLEVLAREGFEQPFAVQSLGSAALMGGRDLLITAKTGSGKTLAYLLPLIRHCVGQEPCGKGEGPIGLILVPTRELAVQIVQLAEKLCVAAKLRLVSAYGLTSLAENIKQCRVGCEVMVCTPGRLLDLLTVNGGGAISLRRVSFVVIDEADRMFDSGFMEHVEAFLKNIRPDRQLALISATMPKELRKIVISHLQDPVEITVGGKPSPASNVEQRFFFFDEEVYEVEEANRTEDRKFLKLLQILGDEGGTGEHLIVIFAQRKEECDELFARLSASGYQRRIAILYSGMDPLDREFALEHFAPNNQFILIATGVAERGLDIPYLELVINYTLPDHYEAYVHRIGRTGRAGKKGKAVSFFMRGKDDDLSVDLCEGLERAQQQVPEELYERAAKLREKRKEGIVRHNTGFYRGYMKAKKLRFTDRGQQEQFKAAARAAGLEEYLSASSCTDSDLSDSDKDEDIEIVAVHGDGTRNGGGGSEEASKALTLHRNTGALTLSSQQQKEQQERLASALAYAQKTTDSVIDPSTTGARFEAEYPINDLPERVRLRMQSAALLRSVQEDTGTTIVRKGVFFDRKYKHSHRLREGVRPLYLLLIGKTVESVRDAVKRLNDIQAEAQSRIQQKASSLGAQL</sequence>
<dbReference type="InterPro" id="IPR027417">
    <property type="entry name" value="P-loop_NTPase"/>
</dbReference>
<evidence type="ECO:0000259" key="16">
    <source>
        <dbReference type="PROSITE" id="PS51194"/>
    </source>
</evidence>
<evidence type="ECO:0000256" key="3">
    <source>
        <dbReference type="ARBA" id="ARBA00022741"/>
    </source>
</evidence>
<keyword evidence="3" id="KW-0547">Nucleotide-binding</keyword>
<feature type="domain" description="DEAD-box RNA helicase Q" evidence="17">
    <location>
        <begin position="311"/>
        <end position="339"/>
    </location>
</feature>
<evidence type="ECO:0000313" key="19">
    <source>
        <dbReference type="Proteomes" id="UP000284403"/>
    </source>
</evidence>
<keyword evidence="19" id="KW-1185">Reference proteome</keyword>
<feature type="domain" description="Helicase C-terminal" evidence="16">
    <location>
        <begin position="556"/>
        <end position="709"/>
    </location>
</feature>
<dbReference type="PROSITE" id="PS51195">
    <property type="entry name" value="Q_MOTIF"/>
    <property type="match status" value="1"/>
</dbReference>
<reference evidence="18 19" key="1">
    <citation type="journal article" date="2018" name="BMC Genomics">
        <title>Genomic comparison of Trypanosoma conorhini and Trypanosoma rangeli to Trypanosoma cruzi strains of high and low virulence.</title>
        <authorList>
            <person name="Bradwell K.R."/>
            <person name="Koparde V.N."/>
            <person name="Matveyev A.V."/>
            <person name="Serrano M.G."/>
            <person name="Alves J.M."/>
            <person name="Parikh H."/>
            <person name="Huang B."/>
            <person name="Lee V."/>
            <person name="Espinosa-Alvarez O."/>
            <person name="Ortiz P.A."/>
            <person name="Costa-Martins A.G."/>
            <person name="Teixeira M.M."/>
            <person name="Buck G.A."/>
        </authorList>
    </citation>
    <scope>NUCLEOTIDE SEQUENCE [LARGE SCALE GENOMIC DNA]</scope>
    <source>
        <strain evidence="18 19">025E</strain>
    </source>
</reference>
<dbReference type="GO" id="GO:0003724">
    <property type="term" value="F:RNA helicase activity"/>
    <property type="evidence" value="ECO:0007669"/>
    <property type="project" value="UniProtKB-EC"/>
</dbReference>
<dbReference type="InterPro" id="IPR014014">
    <property type="entry name" value="RNA_helicase_DEAD_Q_motif"/>
</dbReference>
<dbReference type="AlphaFoldDB" id="A0A422NBS5"/>
<evidence type="ECO:0000313" key="18">
    <source>
        <dbReference type="EMBL" id="RNF02947.1"/>
    </source>
</evidence>
<dbReference type="InterPro" id="IPR014001">
    <property type="entry name" value="Helicase_ATP-bd"/>
</dbReference>
<accession>A0A422NBS5</accession>
<dbReference type="GO" id="GO:0003676">
    <property type="term" value="F:nucleic acid binding"/>
    <property type="evidence" value="ECO:0007669"/>
    <property type="project" value="InterPro"/>
</dbReference>
<dbReference type="Pfam" id="PF00271">
    <property type="entry name" value="Helicase_C"/>
    <property type="match status" value="1"/>
</dbReference>
<dbReference type="Proteomes" id="UP000284403">
    <property type="component" value="Unassembled WGS sequence"/>
</dbReference>
<dbReference type="GeneID" id="40321901"/>
<evidence type="ECO:0000256" key="12">
    <source>
        <dbReference type="ARBA" id="ARBA00030297"/>
    </source>
</evidence>
<dbReference type="EMBL" id="MKKU01000747">
    <property type="protein sequence ID" value="RNF02947.1"/>
    <property type="molecule type" value="Genomic_DNA"/>
</dbReference>
<evidence type="ECO:0000256" key="13">
    <source>
        <dbReference type="PROSITE-ProRule" id="PRU00552"/>
    </source>
</evidence>
<evidence type="ECO:0000259" key="15">
    <source>
        <dbReference type="PROSITE" id="PS51192"/>
    </source>
</evidence>
<evidence type="ECO:0000256" key="14">
    <source>
        <dbReference type="SAM" id="MobiDB-lite"/>
    </source>
</evidence>
<comment type="subunit">
    <text evidence="11">eIF4F is a multi-subunit complex, the composition of which varies with external and internal environmental conditions. It is composed of at least EIF4A, EIF4E and EIF4G.</text>
</comment>
<protein>
    <recommendedName>
        <fullName evidence="9">Probable eukaryotic initiation factor 4A</fullName>
        <ecNumber evidence="1">3.6.4.13</ecNumber>
    </recommendedName>
    <alternativeName>
        <fullName evidence="12">ATP-dependent RNA helicase eIF4A</fullName>
    </alternativeName>
</protein>
<name>A0A422NBS5_9TRYP</name>
<dbReference type="Pfam" id="PF00270">
    <property type="entry name" value="DEAD"/>
    <property type="match status" value="1"/>
</dbReference>
<evidence type="ECO:0000256" key="9">
    <source>
        <dbReference type="ARBA" id="ARBA00024417"/>
    </source>
</evidence>
<comment type="similarity">
    <text evidence="8">Belongs to the DEAD box helicase family. eIF4A subfamily.</text>
</comment>
<dbReference type="GO" id="GO:0005524">
    <property type="term" value="F:ATP binding"/>
    <property type="evidence" value="ECO:0007669"/>
    <property type="project" value="UniProtKB-KW"/>
</dbReference>
<comment type="function">
    <text evidence="10">ATP-dependent RNA helicase which is a subunit of the eIF4F complex involved in cap recognition and is required for mRNA binding to ribosome. In the current model of translation initiation, eIF4A unwinds RNA secondary structures in the 5'-UTR of mRNAs which is necessary to allow efficient binding of the small ribosomal subunit, and subsequent scanning for the initiator codon.</text>
</comment>
<evidence type="ECO:0000256" key="1">
    <source>
        <dbReference type="ARBA" id="ARBA00012552"/>
    </source>
</evidence>
<keyword evidence="5 18" id="KW-0347">Helicase</keyword>
<dbReference type="GO" id="GO:0003743">
    <property type="term" value="F:translation initiation factor activity"/>
    <property type="evidence" value="ECO:0007669"/>
    <property type="project" value="UniProtKB-KW"/>
</dbReference>
<evidence type="ECO:0000256" key="10">
    <source>
        <dbReference type="ARBA" id="ARBA00024769"/>
    </source>
</evidence>
<dbReference type="OrthoDB" id="196131at2759"/>
<evidence type="ECO:0000256" key="11">
    <source>
        <dbReference type="ARBA" id="ARBA00025917"/>
    </source>
</evidence>
<feature type="domain" description="Helicase ATP-binding" evidence="15">
    <location>
        <begin position="342"/>
        <end position="520"/>
    </location>
</feature>
<dbReference type="RefSeq" id="XP_029224749.1">
    <property type="nucleotide sequence ID" value="XM_029375144.1"/>
</dbReference>
<dbReference type="SMART" id="SM00490">
    <property type="entry name" value="HELICc"/>
    <property type="match status" value="1"/>
</dbReference>